<evidence type="ECO:0000313" key="2">
    <source>
        <dbReference type="Proteomes" id="UP001066276"/>
    </source>
</evidence>
<proteinExistence type="predicted"/>
<evidence type="ECO:0000313" key="1">
    <source>
        <dbReference type="EMBL" id="KAJ1104070.1"/>
    </source>
</evidence>
<keyword evidence="2" id="KW-1185">Reference proteome</keyword>
<gene>
    <name evidence="1" type="ORF">NDU88_001485</name>
</gene>
<accession>A0AAV7MJV6</accession>
<dbReference type="AlphaFoldDB" id="A0AAV7MJV6"/>
<protein>
    <submittedName>
        <fullName evidence="1">Uncharacterized protein</fullName>
    </submittedName>
</protein>
<name>A0AAV7MJV6_PLEWA</name>
<reference evidence="1" key="1">
    <citation type="journal article" date="2022" name="bioRxiv">
        <title>Sequencing and chromosome-scale assembly of the giantPleurodeles waltlgenome.</title>
        <authorList>
            <person name="Brown T."/>
            <person name="Elewa A."/>
            <person name="Iarovenko S."/>
            <person name="Subramanian E."/>
            <person name="Araus A.J."/>
            <person name="Petzold A."/>
            <person name="Susuki M."/>
            <person name="Suzuki K.-i.T."/>
            <person name="Hayashi T."/>
            <person name="Toyoda A."/>
            <person name="Oliveira C."/>
            <person name="Osipova E."/>
            <person name="Leigh N.D."/>
            <person name="Simon A."/>
            <person name="Yun M.H."/>
        </authorList>
    </citation>
    <scope>NUCLEOTIDE SEQUENCE</scope>
    <source>
        <strain evidence="1">20211129_DDA</strain>
        <tissue evidence="1">Liver</tissue>
    </source>
</reference>
<dbReference type="Proteomes" id="UP001066276">
    <property type="component" value="Chromosome 9"/>
</dbReference>
<comment type="caution">
    <text evidence="1">The sequence shown here is derived from an EMBL/GenBank/DDBJ whole genome shotgun (WGS) entry which is preliminary data.</text>
</comment>
<dbReference type="EMBL" id="JANPWB010000013">
    <property type="protein sequence ID" value="KAJ1104070.1"/>
    <property type="molecule type" value="Genomic_DNA"/>
</dbReference>
<organism evidence="1 2">
    <name type="scientific">Pleurodeles waltl</name>
    <name type="common">Iberian ribbed newt</name>
    <dbReference type="NCBI Taxonomy" id="8319"/>
    <lineage>
        <taxon>Eukaryota</taxon>
        <taxon>Metazoa</taxon>
        <taxon>Chordata</taxon>
        <taxon>Craniata</taxon>
        <taxon>Vertebrata</taxon>
        <taxon>Euteleostomi</taxon>
        <taxon>Amphibia</taxon>
        <taxon>Batrachia</taxon>
        <taxon>Caudata</taxon>
        <taxon>Salamandroidea</taxon>
        <taxon>Salamandridae</taxon>
        <taxon>Pleurodelinae</taxon>
        <taxon>Pleurodeles</taxon>
    </lineage>
</organism>
<sequence length="746" mass="78753">MSSTRCLASVCSAAQGHSLALVKHKVSGLGLLCSARTLPGPYAAQGVWPRSALQRKDTPWPMSSTRCLASFCSAAQGHSLALASTRCLASLCSAAQGHSLALVKHKVSGLGLLCSARTLPGPYAAQGVWPRSALQRKDTPWPMSSTRCLASLCSAAQGHSLAHVKHKVSGLALLCSARTLPGPCQAQGVWPRSALQRKDTPWPLSSTRCLASLCSAAQGHSLALVKHKVSGLGLLCSARTLPGPYAAQGVWPRSALQRKDTPWPMSSTRCLASLCSAAQGHSLAHVKHKVSGLALLCSARTLPGPCQAQGVWPRSALQRKDTPWPMSSTRCLASVCSAAQGHSLALVKHKVSGLGLLCSARTLPGPYAAQGVWPRSALQRKDTPWPMSSTRCLASFCSAAQGHSLALVKHKVSGLALLCSARTLPGPCQAQGVWPRSALQRKDTPWPICSTRCLASLCSAAQGHSLAHVKHKVSGLALLCSARTLPGPCQAQGVWPRSALQRKDTPWPLSSTRCLASLCSAAQGHSLAHVKHKVSGLALLCSARTLPGPYAAQGVWPRSALQRKDTPWPMSSTRCLASLCSARTLPGPCQAQGVWPRSALQRKDTPWPMSSTRCLASLCSAAQGHSLAHVKHKESGLALLCSARTLPGPCQAQSVWPRSALQRKDTPWPMSSTRCLASLCSAAQGHSLALIKHKVSGLALLCSARTLPGPCQAQGVWPRSALQRTYKWMAQMDGSDTPQDSGSLLQ</sequence>